<gene>
    <name evidence="3" type="ORF">PGO_140050</name>
</gene>
<feature type="region of interest" description="Disordered" evidence="1">
    <location>
        <begin position="273"/>
        <end position="305"/>
    </location>
</feature>
<keyword evidence="2" id="KW-1133">Transmembrane helix</keyword>
<accession>A0A1Y1JL97</accession>
<evidence type="ECO:0000313" key="4">
    <source>
        <dbReference type="Proteomes" id="UP000195521"/>
    </source>
</evidence>
<feature type="region of interest" description="Disordered" evidence="1">
    <location>
        <begin position="119"/>
        <end position="196"/>
    </location>
</feature>
<evidence type="ECO:0000256" key="1">
    <source>
        <dbReference type="SAM" id="MobiDB-lite"/>
    </source>
</evidence>
<comment type="caution">
    <text evidence="3">The sequence shown here is derived from an EMBL/GenBank/DDBJ whole genome shotgun (WGS) entry which is preliminary data.</text>
</comment>
<dbReference type="RefSeq" id="XP_028545800.1">
    <property type="nucleotide sequence ID" value="XM_028689999.1"/>
</dbReference>
<dbReference type="Proteomes" id="UP000195521">
    <property type="component" value="Unassembled WGS sequence"/>
</dbReference>
<dbReference type="GeneID" id="39749954"/>
<evidence type="ECO:0000313" key="3">
    <source>
        <dbReference type="EMBL" id="GAW83211.1"/>
    </source>
</evidence>
<dbReference type="AlphaFoldDB" id="A0A1Y1JL97"/>
<reference evidence="4" key="1">
    <citation type="submission" date="2017-04" db="EMBL/GenBank/DDBJ databases">
        <title>Plasmodium gonderi genome.</title>
        <authorList>
            <person name="Arisue N."/>
            <person name="Honma H."/>
            <person name="Kawai S."/>
            <person name="Tougan T."/>
            <person name="Tanabe K."/>
            <person name="Horii T."/>
        </authorList>
    </citation>
    <scope>NUCLEOTIDE SEQUENCE [LARGE SCALE GENOMIC DNA]</scope>
    <source>
        <strain evidence="4">ATCC 30045</strain>
    </source>
</reference>
<name>A0A1Y1JL97_PLAGO</name>
<protein>
    <submittedName>
        <fullName evidence="3">Variable surface protein</fullName>
    </submittedName>
</protein>
<feature type="transmembrane region" description="Helical" evidence="2">
    <location>
        <begin position="333"/>
        <end position="351"/>
    </location>
</feature>
<evidence type="ECO:0000256" key="2">
    <source>
        <dbReference type="SAM" id="Phobius"/>
    </source>
</evidence>
<dbReference type="EMBL" id="BDQF01000015">
    <property type="protein sequence ID" value="GAW83211.1"/>
    <property type="molecule type" value="Genomic_DNA"/>
</dbReference>
<feature type="compositionally biased region" description="Polar residues" evidence="1">
    <location>
        <begin position="165"/>
        <end position="196"/>
    </location>
</feature>
<proteinExistence type="predicted"/>
<keyword evidence="4" id="KW-1185">Reference proteome</keyword>
<keyword evidence="2" id="KW-0472">Membrane</keyword>
<keyword evidence="2" id="KW-0812">Transmembrane</keyword>
<sequence length="354" mass="39130">MLYGNVVSMALVQVTTNANNQNSKITECKDKYYEYLSDIEGYTNIFNNNICTIQEKKCQEVNEFIKKKQAELNDCYKDSYIPLLINEQPIVKYIIQNCSNISACISDVVYSDESTTELKQETEVSHQQNHSSQVRENEDVLSKSSETEVDVSEPTEKNLSVPIEQRQNLTEFVSVSDSSSTKQLSNKDSSSPLFTEGTQVHDSCITIQANDVDKDIPKNILPKCKNIGGKTAESQDVSVDIVNEEKHDCVSLSDRSTGSACYNKISLPKTTNQPITDDIAGKNKSGTSSEVSTEKGKNNLGATEGTEVTGNTGDILVLDASSDNDQGIPYKKYIIMILVPLAIILLFSFLLKVI</sequence>
<organism evidence="3 4">
    <name type="scientific">Plasmodium gonderi</name>
    <dbReference type="NCBI Taxonomy" id="77519"/>
    <lineage>
        <taxon>Eukaryota</taxon>
        <taxon>Sar</taxon>
        <taxon>Alveolata</taxon>
        <taxon>Apicomplexa</taxon>
        <taxon>Aconoidasida</taxon>
        <taxon>Haemosporida</taxon>
        <taxon>Plasmodiidae</taxon>
        <taxon>Plasmodium</taxon>
        <taxon>Plasmodium (Plasmodium)</taxon>
    </lineage>
</organism>